<dbReference type="AlphaFoldDB" id="A0A9Q1EI82"/>
<sequence length="83" mass="9568">MSCSYVTMLRPSIWRDPRSMKTPSCSSQCSRALGKRLLKRNGKGRVPMTMMKLSQDQSQKLKSNLVKRMSTGMIRKRKFRAKA</sequence>
<accession>A0A9Q1EI82</accession>
<dbReference type="EMBL" id="JAINUF010000017">
    <property type="protein sequence ID" value="KAJ8339245.1"/>
    <property type="molecule type" value="Genomic_DNA"/>
</dbReference>
<reference evidence="1" key="1">
    <citation type="journal article" date="2023" name="Science">
        <title>Genome structures resolve the early diversification of teleost fishes.</title>
        <authorList>
            <person name="Parey E."/>
            <person name="Louis A."/>
            <person name="Montfort J."/>
            <person name="Bouchez O."/>
            <person name="Roques C."/>
            <person name="Iampietro C."/>
            <person name="Lluch J."/>
            <person name="Castinel A."/>
            <person name="Donnadieu C."/>
            <person name="Desvignes T."/>
            <person name="Floi Bucao C."/>
            <person name="Jouanno E."/>
            <person name="Wen M."/>
            <person name="Mejri S."/>
            <person name="Dirks R."/>
            <person name="Jansen H."/>
            <person name="Henkel C."/>
            <person name="Chen W.J."/>
            <person name="Zahm M."/>
            <person name="Cabau C."/>
            <person name="Klopp C."/>
            <person name="Thompson A.W."/>
            <person name="Robinson-Rechavi M."/>
            <person name="Braasch I."/>
            <person name="Lecointre G."/>
            <person name="Bobe J."/>
            <person name="Postlethwait J.H."/>
            <person name="Berthelot C."/>
            <person name="Roest Crollius H."/>
            <person name="Guiguen Y."/>
        </authorList>
    </citation>
    <scope>NUCLEOTIDE SEQUENCE</scope>
    <source>
        <strain evidence="1">WJC10195</strain>
    </source>
</reference>
<dbReference type="Proteomes" id="UP001152622">
    <property type="component" value="Chromosome 17"/>
</dbReference>
<keyword evidence="2" id="KW-1185">Reference proteome</keyword>
<evidence type="ECO:0000313" key="2">
    <source>
        <dbReference type="Proteomes" id="UP001152622"/>
    </source>
</evidence>
<evidence type="ECO:0000313" key="1">
    <source>
        <dbReference type="EMBL" id="KAJ8339245.1"/>
    </source>
</evidence>
<name>A0A9Q1EI82_SYNKA</name>
<proteinExistence type="predicted"/>
<organism evidence="1 2">
    <name type="scientific">Synaphobranchus kaupii</name>
    <name type="common">Kaup's arrowtooth eel</name>
    <dbReference type="NCBI Taxonomy" id="118154"/>
    <lineage>
        <taxon>Eukaryota</taxon>
        <taxon>Metazoa</taxon>
        <taxon>Chordata</taxon>
        <taxon>Craniata</taxon>
        <taxon>Vertebrata</taxon>
        <taxon>Euteleostomi</taxon>
        <taxon>Actinopterygii</taxon>
        <taxon>Neopterygii</taxon>
        <taxon>Teleostei</taxon>
        <taxon>Anguilliformes</taxon>
        <taxon>Synaphobranchidae</taxon>
        <taxon>Synaphobranchus</taxon>
    </lineage>
</organism>
<gene>
    <name evidence="1" type="ORF">SKAU_G00360310</name>
</gene>
<protein>
    <submittedName>
        <fullName evidence="1">Uncharacterized protein</fullName>
    </submittedName>
</protein>
<comment type="caution">
    <text evidence="1">The sequence shown here is derived from an EMBL/GenBank/DDBJ whole genome shotgun (WGS) entry which is preliminary data.</text>
</comment>